<gene>
    <name evidence="2" type="ORF">P3TCK_07224</name>
</gene>
<dbReference type="HOGENOM" id="CLU_2682146_0_0_6"/>
<protein>
    <submittedName>
        <fullName evidence="2">Uncharacterized protein</fullName>
    </submittedName>
</protein>
<sequence>MENEILQDQLIHLKANYWILTILSGIFLSLLLFMVTKGHFNYLTLVYGIIFGGVGYYSLIVSKHVDKIKRKIIKS</sequence>
<feature type="transmembrane region" description="Helical" evidence="1">
    <location>
        <begin position="42"/>
        <end position="61"/>
    </location>
</feature>
<name>Q1YXV9_9GAMM</name>
<comment type="caution">
    <text evidence="2">The sequence shown here is derived from an EMBL/GenBank/DDBJ whole genome shotgun (WGS) entry which is preliminary data.</text>
</comment>
<dbReference type="Proteomes" id="UP000003789">
    <property type="component" value="Unassembled WGS sequence"/>
</dbReference>
<evidence type="ECO:0000256" key="1">
    <source>
        <dbReference type="SAM" id="Phobius"/>
    </source>
</evidence>
<keyword evidence="1" id="KW-0472">Membrane</keyword>
<organism evidence="2 3">
    <name type="scientific">Photobacterium profundum 3TCK</name>
    <dbReference type="NCBI Taxonomy" id="314280"/>
    <lineage>
        <taxon>Bacteria</taxon>
        <taxon>Pseudomonadati</taxon>
        <taxon>Pseudomonadota</taxon>
        <taxon>Gammaproteobacteria</taxon>
        <taxon>Vibrionales</taxon>
        <taxon>Vibrionaceae</taxon>
        <taxon>Photobacterium</taxon>
    </lineage>
</organism>
<feature type="transmembrane region" description="Helical" evidence="1">
    <location>
        <begin position="17"/>
        <end position="36"/>
    </location>
</feature>
<dbReference type="AlphaFoldDB" id="Q1YXV9"/>
<reference evidence="2 3" key="1">
    <citation type="submission" date="2006-03" db="EMBL/GenBank/DDBJ databases">
        <authorList>
            <person name="Bartlett D.H."/>
            <person name="Valle G."/>
            <person name="Lauro F.M."/>
            <person name="Vezzi A."/>
            <person name="Simonato F."/>
            <person name="Eloe E."/>
            <person name="Vitulo N."/>
            <person name="Stratton T.K."/>
            <person name="D'angelo M."/>
            <person name="Ferriera S."/>
            <person name="Johnson J."/>
            <person name="Kravitz S."/>
            <person name="Beeson K."/>
            <person name="Sutton G."/>
            <person name="Rogers Y."/>
            <person name="Friedman R."/>
            <person name="Frazier M."/>
            <person name="Venter J.C."/>
        </authorList>
    </citation>
    <scope>NUCLEOTIDE SEQUENCE [LARGE SCALE GENOMIC DNA]</scope>
    <source>
        <strain evidence="2 3">3TCK</strain>
    </source>
</reference>
<dbReference type="EMBL" id="AAPH01000040">
    <property type="protein sequence ID" value="EAS41138.1"/>
    <property type="molecule type" value="Genomic_DNA"/>
</dbReference>
<proteinExistence type="predicted"/>
<accession>Q1YXV9</accession>
<keyword evidence="1" id="KW-0812">Transmembrane</keyword>
<evidence type="ECO:0000313" key="2">
    <source>
        <dbReference type="EMBL" id="EAS41138.1"/>
    </source>
</evidence>
<evidence type="ECO:0000313" key="3">
    <source>
        <dbReference type="Proteomes" id="UP000003789"/>
    </source>
</evidence>
<keyword evidence="1" id="KW-1133">Transmembrane helix</keyword>